<sequence>VLLKKTIGGTFFSSFCRKIKKVCYTPIFLSSSKRMEAVSWSQEVNNPTISNFVDPAPQQEANFGSNFDIQSDMRNCTIMSCDGKISRSSPSFQITNGGIEDQYDNFSANLDDLFETIAPKNAYQVYGGLISENSKLWKPKEIEQRKKAKMYLEGTMKNNVKQEIILPNIDQATNKSIAYQNNLFNDQSPGSVVNCPESMNESIELYHDLIMRHLVQDIISTSSRLKISCGKFGALMVLV</sequence>
<proteinExistence type="predicted"/>
<keyword evidence="1" id="KW-1185">Reference proteome</keyword>
<evidence type="ECO:0000313" key="2">
    <source>
        <dbReference type="WBParaSite" id="nRc.2.0.1.t07956-RA"/>
    </source>
</evidence>
<dbReference type="Proteomes" id="UP000887565">
    <property type="component" value="Unplaced"/>
</dbReference>
<accession>A0A915I2L8</accession>
<evidence type="ECO:0000313" key="1">
    <source>
        <dbReference type="Proteomes" id="UP000887565"/>
    </source>
</evidence>
<dbReference type="WBParaSite" id="nRc.2.0.1.t07956-RA">
    <property type="protein sequence ID" value="nRc.2.0.1.t07956-RA"/>
    <property type="gene ID" value="nRc.2.0.1.g07956"/>
</dbReference>
<protein>
    <submittedName>
        <fullName evidence="2">Uncharacterized protein</fullName>
    </submittedName>
</protein>
<dbReference type="AlphaFoldDB" id="A0A915I2L8"/>
<reference evidence="2" key="1">
    <citation type="submission" date="2022-11" db="UniProtKB">
        <authorList>
            <consortium name="WormBaseParasite"/>
        </authorList>
    </citation>
    <scope>IDENTIFICATION</scope>
</reference>
<organism evidence="1 2">
    <name type="scientific">Romanomermis culicivorax</name>
    <name type="common">Nematode worm</name>
    <dbReference type="NCBI Taxonomy" id="13658"/>
    <lineage>
        <taxon>Eukaryota</taxon>
        <taxon>Metazoa</taxon>
        <taxon>Ecdysozoa</taxon>
        <taxon>Nematoda</taxon>
        <taxon>Enoplea</taxon>
        <taxon>Dorylaimia</taxon>
        <taxon>Mermithida</taxon>
        <taxon>Mermithoidea</taxon>
        <taxon>Mermithidae</taxon>
        <taxon>Romanomermis</taxon>
    </lineage>
</organism>
<name>A0A915I2L8_ROMCU</name>